<keyword evidence="1" id="KW-0732">Signal</keyword>
<sequence>MHKQTQKILSILLFLGLCPLSNLFAQSVSLEYNTLAGTKNQLPFWLWANQLGQFEKNSSTIQNLSLNAFHEQRLGESDFNIEAGLDLDLLLADQNDMRFTQLFGSISWKFLQLQIGAFPEKEVHAGLSTTNGNLAASRNARPHPRIRFGFNRFIPVFFDWFSLNGFYEEGLLNDNRYVEDTHLHRKAFYFRFGNPRSIEITGGVEHFIMWGGTHPVYGEFKGWDSYFDYMFGSDGDENTLLENQNNLVGNGYGVYQLQIRKDWNKLHATFYLSHPFEDRSGMELENYADNLLGLHFAFQKEHPFLENLVLEFFNTKNQSGPYHLVVGDDGKGHGRGRDDYYNHGIYFSGVTFHQMSMASPVFATVIVEDGISKGFESTRLSGFHLGFDGSISQTFHWKAKYTYSNNYGQHNGLDGSTYNPSRKQASAMGELSWNPQEKKIEISATIAADHGTLYDNGISTTRLGAMVSFKYHFN</sequence>
<gene>
    <name evidence="2" type="ORF">G0Q07_12875</name>
</gene>
<feature type="chain" id="PRO_5025356085" evidence="1">
    <location>
        <begin position="26"/>
        <end position="474"/>
    </location>
</feature>
<dbReference type="EMBL" id="CP048409">
    <property type="protein sequence ID" value="QIA08553.1"/>
    <property type="molecule type" value="Genomic_DNA"/>
</dbReference>
<dbReference type="InterPro" id="IPR038636">
    <property type="entry name" value="Wzi_sf"/>
</dbReference>
<reference evidence="2 3" key="1">
    <citation type="submission" date="2020-02" db="EMBL/GenBank/DDBJ databases">
        <title>Genome sequencing for Draconibacterium sp. strain M1.</title>
        <authorList>
            <person name="Park S.-J."/>
        </authorList>
    </citation>
    <scope>NUCLEOTIDE SEQUENCE [LARGE SCALE GENOMIC DNA]</scope>
    <source>
        <strain evidence="2 3">M1</strain>
    </source>
</reference>
<dbReference type="RefSeq" id="WP_163346568.1">
    <property type="nucleotide sequence ID" value="NZ_CP048409.1"/>
</dbReference>
<keyword evidence="3" id="KW-1185">Reference proteome</keyword>
<name>A0A6C0RGA1_9BACT</name>
<evidence type="ECO:0000256" key="1">
    <source>
        <dbReference type="SAM" id="SignalP"/>
    </source>
</evidence>
<organism evidence="2 3">
    <name type="scientific">Draconibacterium halophilum</name>
    <dbReference type="NCBI Taxonomy" id="2706887"/>
    <lineage>
        <taxon>Bacteria</taxon>
        <taxon>Pseudomonadati</taxon>
        <taxon>Bacteroidota</taxon>
        <taxon>Bacteroidia</taxon>
        <taxon>Marinilabiliales</taxon>
        <taxon>Prolixibacteraceae</taxon>
        <taxon>Draconibacterium</taxon>
    </lineage>
</organism>
<proteinExistence type="predicted"/>
<evidence type="ECO:0000313" key="3">
    <source>
        <dbReference type="Proteomes" id="UP000474630"/>
    </source>
</evidence>
<accession>A0A6C0RGA1</accession>
<evidence type="ECO:0000313" key="2">
    <source>
        <dbReference type="EMBL" id="QIA08553.1"/>
    </source>
</evidence>
<dbReference type="AlphaFoldDB" id="A0A6C0RGA1"/>
<dbReference type="Gene3D" id="2.40.160.130">
    <property type="entry name" value="Capsule assembly protein Wzi"/>
    <property type="match status" value="1"/>
</dbReference>
<dbReference type="KEGG" id="drc:G0Q07_12875"/>
<protein>
    <submittedName>
        <fullName evidence="2">Capsule assembly Wzi family protein</fullName>
    </submittedName>
</protein>
<feature type="signal peptide" evidence="1">
    <location>
        <begin position="1"/>
        <end position="25"/>
    </location>
</feature>
<dbReference type="Proteomes" id="UP000474630">
    <property type="component" value="Chromosome"/>
</dbReference>